<feature type="transmembrane region" description="Helical" evidence="1">
    <location>
        <begin position="72"/>
        <end position="89"/>
    </location>
</feature>
<proteinExistence type="predicted"/>
<comment type="caution">
    <text evidence="2">The sequence shown here is derived from an EMBL/GenBank/DDBJ whole genome shotgun (WGS) entry which is preliminary data.</text>
</comment>
<protein>
    <recommendedName>
        <fullName evidence="4">DUF1294 domain-containing protein</fullName>
    </recommendedName>
</protein>
<evidence type="ECO:0000256" key="1">
    <source>
        <dbReference type="SAM" id="Phobius"/>
    </source>
</evidence>
<accession>A0A0C2VH06</accession>
<dbReference type="Proteomes" id="UP000031938">
    <property type="component" value="Unassembled WGS sequence"/>
</dbReference>
<dbReference type="AlphaFoldDB" id="A0A0C2VH06"/>
<feature type="transmembrane region" description="Helical" evidence="1">
    <location>
        <begin position="6"/>
        <end position="24"/>
    </location>
</feature>
<organism evidence="2 3">
    <name type="scientific">Jeotgalibacillus soli</name>
    <dbReference type="NCBI Taxonomy" id="889306"/>
    <lineage>
        <taxon>Bacteria</taxon>
        <taxon>Bacillati</taxon>
        <taxon>Bacillota</taxon>
        <taxon>Bacilli</taxon>
        <taxon>Bacillales</taxon>
        <taxon>Caryophanaceae</taxon>
        <taxon>Jeotgalibacillus</taxon>
    </lineage>
</organism>
<evidence type="ECO:0000313" key="2">
    <source>
        <dbReference type="EMBL" id="KIL43796.1"/>
    </source>
</evidence>
<sequence length="90" mass="10562">MSLEQWGLIYIGIISIIGFYVMGLDKKKARKNEYRISEKTLWILSFLGGAMGTYWGMKHFRHKTKHTSFREGLPLLAIIYLVIVIILWTR</sequence>
<keyword evidence="3" id="KW-1185">Reference proteome</keyword>
<dbReference type="InterPro" id="IPR010718">
    <property type="entry name" value="DUF1294"/>
</dbReference>
<name>A0A0C2VH06_9BACL</name>
<reference evidence="2 3" key="1">
    <citation type="submission" date="2015-01" db="EMBL/GenBank/DDBJ databases">
        <title>Genome sequencing of Jeotgalibacillus soli.</title>
        <authorList>
            <person name="Goh K.M."/>
            <person name="Chan K.-G."/>
            <person name="Yaakop A.S."/>
            <person name="Ee R."/>
            <person name="Gan H.M."/>
            <person name="Chan C.S."/>
        </authorList>
    </citation>
    <scope>NUCLEOTIDE SEQUENCE [LARGE SCALE GENOMIC DNA]</scope>
    <source>
        <strain evidence="2 3">P9</strain>
    </source>
</reference>
<evidence type="ECO:0008006" key="4">
    <source>
        <dbReference type="Google" id="ProtNLM"/>
    </source>
</evidence>
<keyword evidence="1" id="KW-0472">Membrane</keyword>
<keyword evidence="1" id="KW-1133">Transmembrane helix</keyword>
<gene>
    <name evidence="2" type="ORF">KP78_36200</name>
</gene>
<feature type="transmembrane region" description="Helical" evidence="1">
    <location>
        <begin position="36"/>
        <end position="57"/>
    </location>
</feature>
<dbReference type="PATRIC" id="fig|889306.3.peg.3636"/>
<evidence type="ECO:0000313" key="3">
    <source>
        <dbReference type="Proteomes" id="UP000031938"/>
    </source>
</evidence>
<dbReference type="RefSeq" id="WP_041090697.1">
    <property type="nucleotide sequence ID" value="NZ_JXRP01000020.1"/>
</dbReference>
<dbReference type="EMBL" id="JXRP01000020">
    <property type="protein sequence ID" value="KIL43796.1"/>
    <property type="molecule type" value="Genomic_DNA"/>
</dbReference>
<dbReference type="STRING" id="889306.KP78_36200"/>
<dbReference type="Pfam" id="PF06961">
    <property type="entry name" value="DUF1294"/>
    <property type="match status" value="1"/>
</dbReference>
<keyword evidence="1" id="KW-0812">Transmembrane</keyword>
<dbReference type="OrthoDB" id="1698854at2"/>